<feature type="signal peptide" evidence="1">
    <location>
        <begin position="1"/>
        <end position="19"/>
    </location>
</feature>
<name>D0RLW5_PHYIT</name>
<dbReference type="VEuPathDB" id="FungiDB:PITG_23223"/>
<protein>
    <recommendedName>
        <fullName evidence="4">Secreted RxLR effector peptide protein</fullName>
    </recommendedName>
</protein>
<accession>D0RLW5</accession>
<keyword evidence="1" id="KW-0732">Signal</keyword>
<evidence type="ECO:0000313" key="3">
    <source>
        <dbReference type="Proteomes" id="UP000006643"/>
    </source>
</evidence>
<dbReference type="GeneID" id="9468499"/>
<dbReference type="InParanoid" id="D0RLW5"/>
<dbReference type="EMBL" id="GG688881">
    <property type="protein sequence ID" value="EEY54575.1"/>
    <property type="molecule type" value="Genomic_DNA"/>
</dbReference>
<reference evidence="3" key="1">
    <citation type="journal article" date="2009" name="Nature">
        <title>Genome sequence and analysis of the Irish potato famine pathogen Phytophthora infestans.</title>
        <authorList>
            <consortium name="The Broad Institute Genome Sequencing Platform"/>
            <person name="Haas B.J."/>
            <person name="Kamoun S."/>
            <person name="Zody M.C."/>
            <person name="Jiang R.H."/>
            <person name="Handsaker R.E."/>
            <person name="Cano L.M."/>
            <person name="Grabherr M."/>
            <person name="Kodira C.D."/>
            <person name="Raffaele S."/>
            <person name="Torto-Alalibo T."/>
            <person name="Bozkurt T.O."/>
            <person name="Ah-Fong A.M."/>
            <person name="Alvarado L."/>
            <person name="Anderson V.L."/>
            <person name="Armstrong M.R."/>
            <person name="Avrova A."/>
            <person name="Baxter L."/>
            <person name="Beynon J."/>
            <person name="Boevink P.C."/>
            <person name="Bollmann S.R."/>
            <person name="Bos J.I."/>
            <person name="Bulone V."/>
            <person name="Cai G."/>
            <person name="Cakir C."/>
            <person name="Carrington J.C."/>
            <person name="Chawner M."/>
            <person name="Conti L."/>
            <person name="Costanzo S."/>
            <person name="Ewan R."/>
            <person name="Fahlgren N."/>
            <person name="Fischbach M.A."/>
            <person name="Fugelstad J."/>
            <person name="Gilroy E.M."/>
            <person name="Gnerre S."/>
            <person name="Green P.J."/>
            <person name="Grenville-Briggs L.J."/>
            <person name="Griffith J."/>
            <person name="Grunwald N.J."/>
            <person name="Horn K."/>
            <person name="Horner N.R."/>
            <person name="Hu C.H."/>
            <person name="Huitema E."/>
            <person name="Jeong D.H."/>
            <person name="Jones A.M."/>
            <person name="Jones J.D."/>
            <person name="Jones R.W."/>
            <person name="Karlsson E.K."/>
            <person name="Kunjeti S.G."/>
            <person name="Lamour K."/>
            <person name="Liu Z."/>
            <person name="Ma L."/>
            <person name="Maclean D."/>
            <person name="Chibucos M.C."/>
            <person name="McDonald H."/>
            <person name="McWalters J."/>
            <person name="Meijer H.J."/>
            <person name="Morgan W."/>
            <person name="Morris P.F."/>
            <person name="Munro C.A."/>
            <person name="O'Neill K."/>
            <person name="Ospina-Giraldo M."/>
            <person name="Pinzon A."/>
            <person name="Pritchard L."/>
            <person name="Ramsahoye B."/>
            <person name="Ren Q."/>
            <person name="Restrepo S."/>
            <person name="Roy S."/>
            <person name="Sadanandom A."/>
            <person name="Savidor A."/>
            <person name="Schornack S."/>
            <person name="Schwartz D.C."/>
            <person name="Schumann U.D."/>
            <person name="Schwessinger B."/>
            <person name="Seyer L."/>
            <person name="Sharpe T."/>
            <person name="Silvar C."/>
            <person name="Song J."/>
            <person name="Studholme D.J."/>
            <person name="Sykes S."/>
            <person name="Thines M."/>
            <person name="van de Vondervoort P.J."/>
            <person name="Phuntumart V."/>
            <person name="Wawra S."/>
            <person name="Weide R."/>
            <person name="Win J."/>
            <person name="Young C."/>
            <person name="Zhou S."/>
            <person name="Fry W."/>
            <person name="Meyers B.C."/>
            <person name="van West P."/>
            <person name="Ristaino J."/>
            <person name="Govers F."/>
            <person name="Birch P.R."/>
            <person name="Whisson S.C."/>
            <person name="Judelson H.S."/>
            <person name="Nusbaum C."/>
        </authorList>
    </citation>
    <scope>NUCLEOTIDE SEQUENCE [LARGE SCALE GENOMIC DNA]</scope>
    <source>
        <strain evidence="3">T30-4</strain>
    </source>
</reference>
<dbReference type="Proteomes" id="UP000006643">
    <property type="component" value="Unassembled WGS sequence"/>
</dbReference>
<keyword evidence="3" id="KW-1185">Reference proteome</keyword>
<dbReference type="RefSeq" id="XP_002909965.1">
    <property type="nucleotide sequence ID" value="XM_002909919.1"/>
</dbReference>
<dbReference type="KEGG" id="pif:PITG_23223"/>
<dbReference type="AlphaFoldDB" id="D0RLW5"/>
<evidence type="ECO:0000313" key="2">
    <source>
        <dbReference type="EMBL" id="EEY54575.1"/>
    </source>
</evidence>
<gene>
    <name evidence="2" type="ORF">PITG_23223</name>
</gene>
<evidence type="ECO:0008006" key="4">
    <source>
        <dbReference type="Google" id="ProtNLM"/>
    </source>
</evidence>
<sequence>MPLRRMNSGVLLAITGSHSLLWGGTAPGPLKASASQQSPRCGKFLRLRKRLRSASPASGVGSVVKCFFRNKRMDPTRGSLSRISDNFK</sequence>
<feature type="chain" id="PRO_5003015198" description="Secreted RxLR effector peptide protein" evidence="1">
    <location>
        <begin position="20"/>
        <end position="88"/>
    </location>
</feature>
<dbReference type="HOGENOM" id="CLU_2473807_0_0_1"/>
<evidence type="ECO:0000256" key="1">
    <source>
        <dbReference type="SAM" id="SignalP"/>
    </source>
</evidence>
<organism evidence="2 3">
    <name type="scientific">Phytophthora infestans (strain T30-4)</name>
    <name type="common">Potato late blight agent</name>
    <dbReference type="NCBI Taxonomy" id="403677"/>
    <lineage>
        <taxon>Eukaryota</taxon>
        <taxon>Sar</taxon>
        <taxon>Stramenopiles</taxon>
        <taxon>Oomycota</taxon>
        <taxon>Peronosporomycetes</taxon>
        <taxon>Peronosporales</taxon>
        <taxon>Peronosporaceae</taxon>
        <taxon>Phytophthora</taxon>
    </lineage>
</organism>
<proteinExistence type="predicted"/>